<organism evidence="1 2">
    <name type="scientific">Romanomermis culicivorax</name>
    <name type="common">Nematode worm</name>
    <dbReference type="NCBI Taxonomy" id="13658"/>
    <lineage>
        <taxon>Eukaryota</taxon>
        <taxon>Metazoa</taxon>
        <taxon>Ecdysozoa</taxon>
        <taxon>Nematoda</taxon>
        <taxon>Enoplea</taxon>
        <taxon>Dorylaimia</taxon>
        <taxon>Mermithida</taxon>
        <taxon>Mermithoidea</taxon>
        <taxon>Mermithidae</taxon>
        <taxon>Romanomermis</taxon>
    </lineage>
</organism>
<reference evidence="2" key="1">
    <citation type="submission" date="2022-11" db="UniProtKB">
        <authorList>
            <consortium name="WormBaseParasite"/>
        </authorList>
    </citation>
    <scope>IDENTIFICATION</scope>
</reference>
<evidence type="ECO:0000313" key="1">
    <source>
        <dbReference type="Proteomes" id="UP000887565"/>
    </source>
</evidence>
<proteinExistence type="predicted"/>
<name>A0A915II54_ROMCU</name>
<dbReference type="AlphaFoldDB" id="A0A915II54"/>
<evidence type="ECO:0000313" key="2">
    <source>
        <dbReference type="WBParaSite" id="nRc.2.0.1.t13489-RA"/>
    </source>
</evidence>
<keyword evidence="1" id="KW-1185">Reference proteome</keyword>
<dbReference type="WBParaSite" id="nRc.2.0.1.t13489-RA">
    <property type="protein sequence ID" value="nRc.2.0.1.t13489-RA"/>
    <property type="gene ID" value="nRc.2.0.1.g13489"/>
</dbReference>
<dbReference type="Proteomes" id="UP000887565">
    <property type="component" value="Unplaced"/>
</dbReference>
<accession>A0A915II54</accession>
<protein>
    <submittedName>
        <fullName evidence="2">Uncharacterized protein</fullName>
    </submittedName>
</protein>
<sequence length="151" mass="17374">KTCLRIFFCFSAHPPFGKSQRTPLEDSCSVFDPSPKITLLFQIFSLKKQDLGKNDGQNRQKLARKSNFSAGCRYPSQMKFKDGCQKNFCRQKLMKLRNLCLSFNLLFLSESISAILRRTTDGKLQPNGTEISVPLRSVDCIPFRRKRQMTL</sequence>